<dbReference type="EMBL" id="VWFO01000019">
    <property type="protein sequence ID" value="KAA4663338.1"/>
    <property type="molecule type" value="Genomic_DNA"/>
</dbReference>
<dbReference type="EMBL" id="VWFP01000016">
    <property type="protein sequence ID" value="KAA4625185.1"/>
    <property type="molecule type" value="Genomic_DNA"/>
</dbReference>
<dbReference type="PIRSF" id="PIRSF018266">
    <property type="entry name" value="FecR"/>
    <property type="match status" value="1"/>
</dbReference>
<evidence type="ECO:0000313" key="15">
    <source>
        <dbReference type="Proteomes" id="UP000181870"/>
    </source>
</evidence>
<reference evidence="14 15" key="1">
    <citation type="submission" date="2016-10" db="EMBL/GenBank/DDBJ databases">
        <authorList>
            <person name="de Groot N.N."/>
        </authorList>
    </citation>
    <scope>NUCLEOTIDE SEQUENCE [LARGE SCALE GENOMIC DNA]</scope>
    <source>
        <strain evidence="14 15">NLAE-zl-C57</strain>
    </source>
</reference>
<dbReference type="EMBL" id="JAQQPO010000027">
    <property type="protein sequence ID" value="MDC7960552.1"/>
    <property type="molecule type" value="Genomic_DNA"/>
</dbReference>
<evidence type="ECO:0000313" key="23">
    <source>
        <dbReference type="Proteomes" id="UP000478493"/>
    </source>
</evidence>
<feature type="transmembrane region" description="Helical" evidence="1">
    <location>
        <begin position="90"/>
        <end position="109"/>
    </location>
</feature>
<feature type="domain" description="FecR protein" evidence="2">
    <location>
        <begin position="128"/>
        <end position="222"/>
    </location>
</feature>
<feature type="domain" description="Protein FecR C-terminal" evidence="3">
    <location>
        <begin position="266"/>
        <end position="334"/>
    </location>
</feature>
<dbReference type="Pfam" id="PF16344">
    <property type="entry name" value="FecR_C"/>
    <property type="match status" value="1"/>
</dbReference>
<dbReference type="EMBL" id="VWGP01000004">
    <property type="protein sequence ID" value="KAA4539625.1"/>
    <property type="molecule type" value="Genomic_DNA"/>
</dbReference>
<keyword evidence="1" id="KW-0472">Membrane</keyword>
<reference evidence="11" key="6">
    <citation type="submission" date="2019-07" db="EMBL/GenBank/DDBJ databases">
        <authorList>
            <person name="Ross B.D."/>
            <person name="Verster A.J."/>
            <person name="Radey M.C."/>
            <person name="Schmidtke D.T."/>
            <person name="Pope C.E."/>
            <person name="Hoffman L.R."/>
            <person name="Hajjar A."/>
            <person name="Peterson S.B."/>
            <person name="Borenstein E."/>
            <person name="Mougous J.D."/>
        </authorList>
    </citation>
    <scope>NUCLEOTIDE SEQUENCE</scope>
    <source>
        <strain evidence="11">3725 D1 iv</strain>
    </source>
</reference>
<evidence type="ECO:0000313" key="13">
    <source>
        <dbReference type="EMBL" id="RHH48130.1"/>
    </source>
</evidence>
<evidence type="ECO:0000313" key="21">
    <source>
        <dbReference type="Proteomes" id="UP000435985"/>
    </source>
</evidence>
<dbReference type="STRING" id="28116.Bovatus_00868"/>
<dbReference type="InterPro" id="IPR032508">
    <property type="entry name" value="FecR_C"/>
</dbReference>
<dbReference type="Proteomes" id="UP000181870">
    <property type="component" value="Unassembled WGS sequence"/>
</dbReference>
<reference evidence="11" key="3">
    <citation type="journal article" date="2018" name="Nature">
        <title>Human gut bacteria contain acquired interbacterial defence systems.</title>
        <authorList>
            <person name="Ross B.D."/>
            <person name="Verster A.J."/>
            <person name="Radey M.C."/>
            <person name="Schmidtke D.T."/>
            <person name="Pope C.E."/>
            <person name="Hoffman L.R."/>
            <person name="Hajjar A."/>
            <person name="Peterson S.B."/>
            <person name="Borenstein E."/>
            <person name="Mougous J."/>
        </authorList>
    </citation>
    <scope>NUCLEOTIDE SEQUENCE</scope>
    <source>
        <strain evidence="11">3725 D1 iv</strain>
    </source>
</reference>
<keyword evidence="22" id="KW-1185">Reference proteome</keyword>
<evidence type="ECO:0000313" key="4">
    <source>
        <dbReference type="EMBL" id="KAA3923269.1"/>
    </source>
</evidence>
<dbReference type="AlphaFoldDB" id="A0A139L544"/>
<dbReference type="Gene3D" id="2.60.120.1440">
    <property type="match status" value="1"/>
</dbReference>
<gene>
    <name evidence="13" type="ORF">DW206_08485</name>
    <name evidence="12" type="ORF">DWV35_15355</name>
    <name evidence="11" type="ORF">DYI28_01415</name>
    <name evidence="6" type="ORF">F3B85_06380</name>
    <name evidence="7" type="ORF">F3B90_16425</name>
    <name evidence="8" type="ORF">F3B98_15510</name>
    <name evidence="5" type="ORF">F3D66_07195</name>
    <name evidence="4" type="ORF">F3F25_24400</name>
    <name evidence="9" type="ORF">PO382_20155</name>
    <name evidence="10" type="ORF">PQ628_20345</name>
    <name evidence="14" type="ORF">SAMN05192582_10687</name>
</gene>
<reference evidence="16 17" key="4">
    <citation type="submission" date="2018-08" db="EMBL/GenBank/DDBJ databases">
        <title>A genome reference for cultivated species of the human gut microbiota.</title>
        <authorList>
            <person name="Zou Y."/>
            <person name="Xue W."/>
            <person name="Luo G."/>
        </authorList>
    </citation>
    <scope>NUCLEOTIDE SEQUENCE [LARGE SCALE GENOMIC DNA]</scope>
    <source>
        <strain evidence="12 17">AF04-46</strain>
        <strain evidence="13 16">AM17-48</strain>
    </source>
</reference>
<accession>A0A139L544</accession>
<dbReference type="InterPro" id="IPR012373">
    <property type="entry name" value="Ferrdict_sens_TM"/>
</dbReference>
<dbReference type="GO" id="GO:0016989">
    <property type="term" value="F:sigma factor antagonist activity"/>
    <property type="evidence" value="ECO:0007669"/>
    <property type="project" value="TreeGrafter"/>
</dbReference>
<dbReference type="KEGG" id="boa:Bovatus_00868"/>
<dbReference type="Proteomes" id="UP000424805">
    <property type="component" value="Unassembled WGS sequence"/>
</dbReference>
<evidence type="ECO:0000313" key="6">
    <source>
        <dbReference type="EMBL" id="KAA4539625.1"/>
    </source>
</evidence>
<dbReference type="Proteomes" id="UP000435985">
    <property type="component" value="Unassembled WGS sequence"/>
</dbReference>
<evidence type="ECO:0000313" key="8">
    <source>
        <dbReference type="EMBL" id="KAA4663338.1"/>
    </source>
</evidence>
<dbReference type="PATRIC" id="fig|28116.10.peg.2853"/>
<dbReference type="InterPro" id="IPR006860">
    <property type="entry name" value="FecR"/>
</dbReference>
<proteinExistence type="predicted"/>
<dbReference type="EMBL" id="FNDO01000068">
    <property type="protein sequence ID" value="SDI71174.1"/>
    <property type="molecule type" value="Genomic_DNA"/>
</dbReference>
<organism evidence="8 21">
    <name type="scientific">Bacteroides ovatus</name>
    <dbReference type="NCBI Taxonomy" id="28116"/>
    <lineage>
        <taxon>Bacteria</taxon>
        <taxon>Pseudomonadati</taxon>
        <taxon>Bacteroidota</taxon>
        <taxon>Bacteroidia</taxon>
        <taxon>Bacteroidales</taxon>
        <taxon>Bacteroidaceae</taxon>
        <taxon>Bacteroides</taxon>
    </lineage>
</organism>
<sequence>MNDSYHIEELEIRISNYLSGNCTEEEKEALFAYLASNEDAAKIFREMSAVWAVSSVPAFAKVEDANLSQIKEKIAAAEMKPVRSRKIVPVWLKVAAAIILLLGCNYFWYTYTENLTEVYTNADSPYEIKVPAGSRTNIVLPDGTEVSLNAGSVLRYCRGFGIRERDVTLDGEGYFKVAKNEKIPFFVNTNGVQVKVVGTVFNVRAYDDDNYVMVSLLEGRVNLATLSGSVMKLFPSEQAFYDKNTGRMEKMKSNASSACDWLDGGLTFEDAPFADIAHRLERKFQVKISLESERLKAERFSGCFNSNQSINDILGEINVEKQYTWKVSGDTIFITDKKKEVK</sequence>
<dbReference type="Proteomes" id="UP000286031">
    <property type="component" value="Unassembled WGS sequence"/>
</dbReference>
<dbReference type="GeneID" id="29453378"/>
<dbReference type="EMBL" id="QRJR01000006">
    <property type="protein sequence ID" value="RHH48130.1"/>
    <property type="molecule type" value="Genomic_DNA"/>
</dbReference>
<dbReference type="EMBL" id="VWLB01000055">
    <property type="protein sequence ID" value="KAA3923269.1"/>
    <property type="molecule type" value="Genomic_DNA"/>
</dbReference>
<evidence type="ECO:0000313" key="7">
    <source>
        <dbReference type="EMBL" id="KAA4625185.1"/>
    </source>
</evidence>
<dbReference type="Proteomes" id="UP001215078">
    <property type="component" value="Unassembled WGS sequence"/>
</dbReference>
<protein>
    <submittedName>
        <fullName evidence="8">DUF4974 domain-containing protein</fullName>
    </submittedName>
    <submittedName>
        <fullName evidence="9">FecR domain-containing protein</fullName>
    </submittedName>
    <submittedName>
        <fullName evidence="14">FecR family protein</fullName>
    </submittedName>
</protein>
<evidence type="ECO:0000313" key="20">
    <source>
        <dbReference type="Proteomes" id="UP000424805"/>
    </source>
</evidence>
<evidence type="ECO:0000313" key="9">
    <source>
        <dbReference type="EMBL" id="MDC2744532.1"/>
    </source>
</evidence>
<evidence type="ECO:0000313" key="18">
    <source>
        <dbReference type="Proteomes" id="UP000318823"/>
    </source>
</evidence>
<evidence type="ECO:0000313" key="10">
    <source>
        <dbReference type="EMBL" id="MDC7960552.1"/>
    </source>
</evidence>
<dbReference type="Proteomes" id="UP000365824">
    <property type="component" value="Unassembled WGS sequence"/>
</dbReference>
<reference evidence="9" key="7">
    <citation type="submission" date="2022-10" db="EMBL/GenBank/DDBJ databases">
        <title>Human gut microbiome strain richness.</title>
        <authorList>
            <person name="Chen-Liaw A."/>
        </authorList>
    </citation>
    <scope>NUCLEOTIDE SEQUENCE</scope>
    <source>
        <strain evidence="9">BSD2780120875st1_E1_BSD2780120875_150330</strain>
        <strain evidence="10">RTP21484st1_H8_RTP21484_190118</strain>
    </source>
</reference>
<keyword evidence="1" id="KW-0812">Transmembrane</keyword>
<dbReference type="Proteomes" id="UP000473905">
    <property type="component" value="Unassembled WGS sequence"/>
</dbReference>
<evidence type="ECO:0000313" key="14">
    <source>
        <dbReference type="EMBL" id="SDI71174.1"/>
    </source>
</evidence>
<dbReference type="EMBL" id="VWKB01000008">
    <property type="protein sequence ID" value="KAA4101984.1"/>
    <property type="molecule type" value="Genomic_DNA"/>
</dbReference>
<evidence type="ECO:0000313" key="22">
    <source>
        <dbReference type="Proteomes" id="UP000473905"/>
    </source>
</evidence>
<dbReference type="Proteomes" id="UP001219389">
    <property type="component" value="Unassembled WGS sequence"/>
</dbReference>
<evidence type="ECO:0000313" key="5">
    <source>
        <dbReference type="EMBL" id="KAA4101984.1"/>
    </source>
</evidence>
<dbReference type="EMBL" id="CP041395">
    <property type="protein sequence ID" value="QDM07475.1"/>
    <property type="molecule type" value="Genomic_DNA"/>
</dbReference>
<keyword evidence="1" id="KW-1133">Transmembrane helix</keyword>
<dbReference type="PANTHER" id="PTHR30273">
    <property type="entry name" value="PERIPLASMIC SIGNAL SENSOR AND SIGMA FACTOR ACTIVATOR FECR-RELATED"/>
    <property type="match status" value="1"/>
</dbReference>
<dbReference type="Pfam" id="PF04773">
    <property type="entry name" value="FecR"/>
    <property type="match status" value="1"/>
</dbReference>
<dbReference type="Gene3D" id="3.55.50.30">
    <property type="match status" value="1"/>
</dbReference>
<evidence type="ECO:0000313" key="12">
    <source>
        <dbReference type="EMBL" id="RGX08493.1"/>
    </source>
</evidence>
<dbReference type="PANTHER" id="PTHR30273:SF2">
    <property type="entry name" value="PROTEIN FECR"/>
    <property type="match status" value="1"/>
</dbReference>
<evidence type="ECO:0000313" key="11">
    <source>
        <dbReference type="EMBL" id="QDM07475.1"/>
    </source>
</evidence>
<dbReference type="Proteomes" id="UP000318823">
    <property type="component" value="Chromosome"/>
</dbReference>
<dbReference type="Proteomes" id="UP000478493">
    <property type="component" value="Unassembled WGS sequence"/>
</dbReference>
<dbReference type="FunFam" id="2.60.120.1440:FF:000001">
    <property type="entry name" value="Putative anti-sigma factor"/>
    <property type="match status" value="1"/>
</dbReference>
<dbReference type="EMBL" id="JAQNZF010000033">
    <property type="protein sequence ID" value="MDC2744532.1"/>
    <property type="molecule type" value="Genomic_DNA"/>
</dbReference>
<reference evidence="19 20" key="5">
    <citation type="journal article" date="2019" name="Nat. Med.">
        <title>A library of human gut bacterial isolates paired with longitudinal multiomics data enables mechanistic microbiome research.</title>
        <authorList>
            <person name="Poyet M."/>
            <person name="Groussin M."/>
            <person name="Gibbons S.M."/>
            <person name="Avila-Pacheco J."/>
            <person name="Jiang X."/>
            <person name="Kearney S.M."/>
            <person name="Perrotta A.R."/>
            <person name="Berdy B."/>
            <person name="Zhao S."/>
            <person name="Lieberman T.D."/>
            <person name="Swanson P.K."/>
            <person name="Smith M."/>
            <person name="Roesemann S."/>
            <person name="Alexander J.E."/>
            <person name="Rich S.A."/>
            <person name="Livny J."/>
            <person name="Vlamakis H."/>
            <person name="Clish C."/>
            <person name="Bullock K."/>
            <person name="Deik A."/>
            <person name="Scott J."/>
            <person name="Pierce K.A."/>
            <person name="Xavier R.J."/>
            <person name="Alm E.J."/>
        </authorList>
    </citation>
    <scope>NUCLEOTIDE SEQUENCE [LARGE SCALE GENOMIC DNA]</scope>
    <source>
        <strain evidence="5 22">BIOML-A134</strain>
        <strain evidence="8 21">BIOML-A14</strain>
        <strain evidence="7 20">BIOML-A15</strain>
        <strain evidence="4 19">BIOML-A160</strain>
        <strain evidence="6 23">BIOML-A41</strain>
    </source>
</reference>
<dbReference type="EMBL" id="QSBI01000020">
    <property type="protein sequence ID" value="RGX08493.1"/>
    <property type="molecule type" value="Genomic_DNA"/>
</dbReference>
<evidence type="ECO:0000313" key="17">
    <source>
        <dbReference type="Proteomes" id="UP000286031"/>
    </source>
</evidence>
<name>A0A139L544_BACOV</name>
<evidence type="ECO:0000313" key="19">
    <source>
        <dbReference type="Proteomes" id="UP000365824"/>
    </source>
</evidence>
<dbReference type="RefSeq" id="WP_004295831.1">
    <property type="nucleotide sequence ID" value="NZ_BAABYJ010000001.1"/>
</dbReference>
<evidence type="ECO:0000256" key="1">
    <source>
        <dbReference type="SAM" id="Phobius"/>
    </source>
</evidence>
<evidence type="ECO:0000259" key="2">
    <source>
        <dbReference type="Pfam" id="PF04773"/>
    </source>
</evidence>
<dbReference type="Proteomes" id="UP000283329">
    <property type="component" value="Unassembled WGS sequence"/>
</dbReference>
<reference evidence="18" key="2">
    <citation type="journal article" date="2018" name="J. Anim. Genet.">
        <title>Acquired interbacterial defense systems protect against interspecies antagonism in the human gut microbiome.</title>
        <authorList>
            <person name="Ross B.D."/>
            <person name="Verster A.J."/>
            <person name="Radey M.C."/>
            <person name="Schmidtke D.T."/>
            <person name="Pope C.E."/>
            <person name="Hoffman L.R."/>
            <person name="Hajjar A."/>
            <person name="Peterson S.B."/>
            <person name="Borenstein E."/>
            <person name="Mougous J."/>
        </authorList>
    </citation>
    <scope>NUCLEOTIDE SEQUENCE [LARGE SCALE GENOMIC DNA]</scope>
    <source>
        <strain evidence="18">3725 D1 iv</strain>
    </source>
</reference>
<evidence type="ECO:0000259" key="3">
    <source>
        <dbReference type="Pfam" id="PF16344"/>
    </source>
</evidence>
<evidence type="ECO:0000313" key="16">
    <source>
        <dbReference type="Proteomes" id="UP000283329"/>
    </source>
</evidence>